<sequence>MEISRLLKKRQLNVQEQNAIAEHKLLCIAKYWHENPIPPALFAYGKEQGILWSGTIVLELEIDFPGMPSLFGRILTNTGRFIKFELETDNTHEKLLSVEQWEDVTNAQNFSEHNKGKGIGHGVIAMKIQNQLCGET</sequence>
<proteinExistence type="predicted"/>
<evidence type="ECO:0000313" key="1">
    <source>
        <dbReference type="EMBL" id="RIA31598.1"/>
    </source>
</evidence>
<dbReference type="Proteomes" id="UP000265836">
    <property type="component" value="Unassembled WGS sequence"/>
</dbReference>
<dbReference type="EMBL" id="QXDA01000003">
    <property type="protein sequence ID" value="RIA31598.1"/>
    <property type="molecule type" value="Genomic_DNA"/>
</dbReference>
<reference evidence="1 2" key="1">
    <citation type="submission" date="2018-08" db="EMBL/GenBank/DDBJ databases">
        <title>Genome sequencing of rice bacterial endophytes.</title>
        <authorList>
            <person name="Venturi V."/>
        </authorList>
    </citation>
    <scope>NUCLEOTIDE SEQUENCE [LARGE SCALE GENOMIC DNA]</scope>
    <source>
        <strain evidence="1 2">E1205</strain>
    </source>
</reference>
<accession>A0A397N6F2</accession>
<evidence type="ECO:0000313" key="2">
    <source>
        <dbReference type="Proteomes" id="UP000265836"/>
    </source>
</evidence>
<gene>
    <name evidence="1" type="ORF">DFO61_2322</name>
</gene>
<dbReference type="AlphaFoldDB" id="A0A397N6F2"/>
<comment type="caution">
    <text evidence="1">The sequence shown here is derived from an EMBL/GenBank/DDBJ whole genome shotgun (WGS) entry which is preliminary data.</text>
</comment>
<protein>
    <submittedName>
        <fullName evidence="1">Uncharacterized protein</fullName>
    </submittedName>
</protein>
<dbReference type="RefSeq" id="WP_137010779.1">
    <property type="nucleotide sequence ID" value="NZ_QXDA01000003.1"/>
</dbReference>
<organism evidence="1 2">
    <name type="scientific">Ectopseudomonas oleovorans</name>
    <name type="common">Pseudomonas oleovorans</name>
    <dbReference type="NCBI Taxonomy" id="301"/>
    <lineage>
        <taxon>Bacteria</taxon>
        <taxon>Pseudomonadati</taxon>
        <taxon>Pseudomonadota</taxon>
        <taxon>Gammaproteobacteria</taxon>
        <taxon>Pseudomonadales</taxon>
        <taxon>Pseudomonadaceae</taxon>
        <taxon>Ectopseudomonas</taxon>
    </lineage>
</organism>
<name>A0A397N6F2_ECTOL</name>